<dbReference type="InterPro" id="IPR011992">
    <property type="entry name" value="EF-hand-dom_pair"/>
</dbReference>
<reference evidence="5" key="1">
    <citation type="submission" date="2024-02" db="EMBL/GenBank/DDBJ databases">
        <authorList>
            <consortium name="ELIXIR-Norway"/>
            <consortium name="Elixir Norway"/>
        </authorList>
    </citation>
    <scope>NUCLEOTIDE SEQUENCE</scope>
</reference>
<sequence length="169" mass="18919">MGATGSCLHQPGSYLPSFVEVSGHEELRAKYRFRKVTGKDHTYLTREQFTDLLGPSPCTEGLFKYVDTDGDGTVSFNEIHKEITAFRSIKSPQAKLQVLYNFYDSDHDGKISRSEVADAMVVACGQALPKTQLEQLVNSTMEVFDADKDGFLNFSEFSTLMWTSGLELR</sequence>
<keyword evidence="1" id="KW-0479">Metal-binding</keyword>
<keyword evidence="2" id="KW-0677">Repeat</keyword>
<dbReference type="InterPro" id="IPR002048">
    <property type="entry name" value="EF_hand_dom"/>
</dbReference>
<dbReference type="SUPFAM" id="SSF47473">
    <property type="entry name" value="EF-hand"/>
    <property type="match status" value="1"/>
</dbReference>
<keyword evidence="6" id="KW-1185">Reference proteome</keyword>
<feature type="domain" description="EF-hand" evidence="4">
    <location>
        <begin position="132"/>
        <end position="167"/>
    </location>
</feature>
<accession>A0ABP0UKM1</accession>
<dbReference type="PANTHER" id="PTHR45942">
    <property type="entry name" value="PROTEIN PHOSPATASE 3 REGULATORY SUBUNIT B ALPHA ISOFORM TYPE 1"/>
    <property type="match status" value="1"/>
</dbReference>
<protein>
    <recommendedName>
        <fullName evidence="4">EF-hand domain-containing protein</fullName>
    </recommendedName>
</protein>
<feature type="domain" description="EF-hand" evidence="4">
    <location>
        <begin position="91"/>
        <end position="126"/>
    </location>
</feature>
<evidence type="ECO:0000313" key="6">
    <source>
        <dbReference type="Proteomes" id="UP001497512"/>
    </source>
</evidence>
<dbReference type="CDD" id="cd00051">
    <property type="entry name" value="EFh"/>
    <property type="match status" value="2"/>
</dbReference>
<dbReference type="Proteomes" id="UP001497512">
    <property type="component" value="Chromosome 4"/>
</dbReference>
<dbReference type="Pfam" id="PF13499">
    <property type="entry name" value="EF-hand_7"/>
    <property type="match status" value="1"/>
</dbReference>
<feature type="domain" description="EF-hand" evidence="4">
    <location>
        <begin position="62"/>
        <end position="89"/>
    </location>
</feature>
<dbReference type="SMART" id="SM00054">
    <property type="entry name" value="EFh"/>
    <property type="match status" value="3"/>
</dbReference>
<evidence type="ECO:0000256" key="3">
    <source>
        <dbReference type="ARBA" id="ARBA00022837"/>
    </source>
</evidence>
<dbReference type="InterPro" id="IPR018247">
    <property type="entry name" value="EF_Hand_1_Ca_BS"/>
</dbReference>
<evidence type="ECO:0000313" key="5">
    <source>
        <dbReference type="EMBL" id="CAK9223285.1"/>
    </source>
</evidence>
<keyword evidence="3" id="KW-0106">Calcium</keyword>
<proteinExistence type="predicted"/>
<dbReference type="EMBL" id="OZ019896">
    <property type="protein sequence ID" value="CAK9223285.1"/>
    <property type="molecule type" value="Genomic_DNA"/>
</dbReference>
<dbReference type="PROSITE" id="PS50222">
    <property type="entry name" value="EF_HAND_2"/>
    <property type="match status" value="3"/>
</dbReference>
<name>A0ABP0UKM1_9BRYO</name>
<evidence type="ECO:0000259" key="4">
    <source>
        <dbReference type="PROSITE" id="PS50222"/>
    </source>
</evidence>
<evidence type="ECO:0000256" key="1">
    <source>
        <dbReference type="ARBA" id="ARBA00022723"/>
    </source>
</evidence>
<dbReference type="PROSITE" id="PS00018">
    <property type="entry name" value="EF_HAND_1"/>
    <property type="match status" value="3"/>
</dbReference>
<organism evidence="5 6">
    <name type="scientific">Sphagnum troendelagicum</name>
    <dbReference type="NCBI Taxonomy" id="128251"/>
    <lineage>
        <taxon>Eukaryota</taxon>
        <taxon>Viridiplantae</taxon>
        <taxon>Streptophyta</taxon>
        <taxon>Embryophyta</taxon>
        <taxon>Bryophyta</taxon>
        <taxon>Sphagnophytina</taxon>
        <taxon>Sphagnopsida</taxon>
        <taxon>Sphagnales</taxon>
        <taxon>Sphagnaceae</taxon>
        <taxon>Sphagnum</taxon>
    </lineage>
</organism>
<dbReference type="Pfam" id="PF13202">
    <property type="entry name" value="EF-hand_5"/>
    <property type="match status" value="1"/>
</dbReference>
<evidence type="ECO:0000256" key="2">
    <source>
        <dbReference type="ARBA" id="ARBA00022737"/>
    </source>
</evidence>
<gene>
    <name evidence="5" type="ORF">CSSPTR1EN2_LOCUS16755</name>
</gene>
<dbReference type="Gene3D" id="1.10.238.10">
    <property type="entry name" value="EF-hand"/>
    <property type="match status" value="1"/>
</dbReference>